<dbReference type="AlphaFoldDB" id="A0A853IJS9"/>
<organism evidence="1 2">
    <name type="scientific">Spartinivicinus marinus</name>
    <dbReference type="NCBI Taxonomy" id="2994442"/>
    <lineage>
        <taxon>Bacteria</taxon>
        <taxon>Pseudomonadati</taxon>
        <taxon>Pseudomonadota</taxon>
        <taxon>Gammaproteobacteria</taxon>
        <taxon>Oceanospirillales</taxon>
        <taxon>Zooshikellaceae</taxon>
        <taxon>Spartinivicinus</taxon>
    </lineage>
</organism>
<keyword evidence="2" id="KW-1185">Reference proteome</keyword>
<accession>A0A853IJS9</accession>
<evidence type="ECO:0000313" key="2">
    <source>
        <dbReference type="Proteomes" id="UP000569732"/>
    </source>
</evidence>
<name>A0A853IJS9_9GAMM</name>
<proteinExistence type="predicted"/>
<protein>
    <submittedName>
        <fullName evidence="1">Uncharacterized protein</fullName>
    </submittedName>
</protein>
<reference evidence="1 2" key="1">
    <citation type="submission" date="2020-07" db="EMBL/GenBank/DDBJ databases">
        <title>Endozoicomonas sp. nov., isolated from sediment.</title>
        <authorList>
            <person name="Gu T."/>
        </authorList>
    </citation>
    <scope>NUCLEOTIDE SEQUENCE [LARGE SCALE GENOMIC DNA]</scope>
    <source>
        <strain evidence="1 2">SM1973</strain>
    </source>
</reference>
<comment type="caution">
    <text evidence="1">The sequence shown here is derived from an EMBL/GenBank/DDBJ whole genome shotgun (WGS) entry which is preliminary data.</text>
</comment>
<dbReference type="InterPro" id="IPR058701">
    <property type="entry name" value="PhiTE_072-like"/>
</dbReference>
<sequence>MKVEQSKVTKIKLTDLERLDPITVFLEDFELGKGKITIECYGKSWSSYWPGMGGTIAEFFIRCDEDYLISNLSGERSTKVAEGEDLQADAKQRVIKMRRNKEISSREAKELFEDIERLDMYQENYGLISQLYGDDDWIYNLPEVPNPDYQYLCRIIKSVQAGLKEIRTAKAA</sequence>
<dbReference type="RefSeq" id="WP_180572165.1">
    <property type="nucleotide sequence ID" value="NZ_JACCKB010000375.1"/>
</dbReference>
<evidence type="ECO:0000313" key="1">
    <source>
        <dbReference type="EMBL" id="NYZ70264.1"/>
    </source>
</evidence>
<dbReference type="EMBL" id="JACCKB010000375">
    <property type="protein sequence ID" value="NYZ70264.1"/>
    <property type="molecule type" value="Genomic_DNA"/>
</dbReference>
<dbReference type="Pfam" id="PF26211">
    <property type="entry name" value="Phage_phiTE_072"/>
    <property type="match status" value="1"/>
</dbReference>
<gene>
    <name evidence="1" type="ORF">H0A36_30080</name>
</gene>
<dbReference type="Proteomes" id="UP000569732">
    <property type="component" value="Unassembled WGS sequence"/>
</dbReference>